<dbReference type="Proteomes" id="UP001196980">
    <property type="component" value="Unassembled WGS sequence"/>
</dbReference>
<accession>A0ABS6S423</accession>
<protein>
    <submittedName>
        <fullName evidence="2">Uncharacterized protein</fullName>
    </submittedName>
</protein>
<comment type="caution">
    <text evidence="2">The sequence shown here is derived from an EMBL/GenBank/DDBJ whole genome shotgun (WGS) entry which is preliminary data.</text>
</comment>
<name>A0ABS6S423_9BACT</name>
<organism evidence="2 3">
    <name type="scientific">Candidatus Magnetobacterium casense</name>
    <dbReference type="NCBI Taxonomy" id="1455061"/>
    <lineage>
        <taxon>Bacteria</taxon>
        <taxon>Pseudomonadati</taxon>
        <taxon>Nitrospirota</taxon>
        <taxon>Thermodesulfovibrionia</taxon>
        <taxon>Thermodesulfovibrionales</taxon>
        <taxon>Candidatus Magnetobacteriaceae</taxon>
        <taxon>Candidatus Magnetobacterium</taxon>
    </lineage>
</organism>
<keyword evidence="3" id="KW-1185">Reference proteome</keyword>
<gene>
    <name evidence="2" type="ORF">HWQ67_18740</name>
</gene>
<keyword evidence="1" id="KW-0812">Transmembrane</keyword>
<dbReference type="RefSeq" id="WP_218254228.1">
    <property type="nucleotide sequence ID" value="NZ_JABXWD010000695.1"/>
</dbReference>
<evidence type="ECO:0000313" key="3">
    <source>
        <dbReference type="Proteomes" id="UP001196980"/>
    </source>
</evidence>
<feature type="transmembrane region" description="Helical" evidence="1">
    <location>
        <begin position="12"/>
        <end position="30"/>
    </location>
</feature>
<dbReference type="EMBL" id="JABXWD010000695">
    <property type="protein sequence ID" value="MBV6343609.1"/>
    <property type="molecule type" value="Genomic_DNA"/>
</dbReference>
<reference evidence="2 3" key="1">
    <citation type="journal article" date="2020" name="J Geophys Res Biogeosci">
        <title>Magnetotaxis as an Adaptation to Enable Bacterial Shuttling of Microbial Sulfur and Sulfur Cycling Across Aquatic Oxic#Anoxic Interfaces.</title>
        <authorList>
            <person name="Li J."/>
            <person name="Liu P."/>
            <person name="Wang J."/>
            <person name="Roberts A.P."/>
            <person name="Pan Y."/>
        </authorList>
    </citation>
    <scope>NUCLEOTIDE SEQUENCE [LARGE SCALE GENOMIC DNA]</scope>
    <source>
        <strain evidence="2 3">MYR-1_YQ</strain>
    </source>
</reference>
<sequence>MRTTVDDIGPYALSLGIGILVVSIAVLVIANMTASSYYTATWNNLTVGATNVTNVPYYDHQLTGVTCYNCTNQNSSFGPGVNGTDYVWWSNGTIQMWSASYRVGCAGGLTNL</sequence>
<keyword evidence="1" id="KW-1133">Transmembrane helix</keyword>
<evidence type="ECO:0000313" key="2">
    <source>
        <dbReference type="EMBL" id="MBV6343609.1"/>
    </source>
</evidence>
<feature type="non-terminal residue" evidence="2">
    <location>
        <position position="112"/>
    </location>
</feature>
<keyword evidence="1" id="KW-0472">Membrane</keyword>
<proteinExistence type="predicted"/>
<evidence type="ECO:0000256" key="1">
    <source>
        <dbReference type="SAM" id="Phobius"/>
    </source>
</evidence>